<evidence type="ECO:0000313" key="3">
    <source>
        <dbReference type="EMBL" id="MCL6423248.1"/>
    </source>
</evidence>
<name>A0ABT0R1H9_9MICO</name>
<accession>A0ABT0R1H9</accession>
<dbReference type="EMBL" id="JAKNCJ010000002">
    <property type="protein sequence ID" value="MCL6423248.1"/>
    <property type="molecule type" value="Genomic_DNA"/>
</dbReference>
<dbReference type="InterPro" id="IPR002516">
    <property type="entry name" value="Glyco_trans_11"/>
</dbReference>
<dbReference type="Pfam" id="PF01531">
    <property type="entry name" value="Glyco_transf_11"/>
    <property type="match status" value="1"/>
</dbReference>
<evidence type="ECO:0000313" key="4">
    <source>
        <dbReference type="Proteomes" id="UP001203761"/>
    </source>
</evidence>
<keyword evidence="4" id="KW-1185">Reference proteome</keyword>
<comment type="caution">
    <text evidence="3">The sequence shown here is derived from an EMBL/GenBank/DDBJ whole genome shotgun (WGS) entry which is preliminary data.</text>
</comment>
<dbReference type="RefSeq" id="WP_249737335.1">
    <property type="nucleotide sequence ID" value="NZ_JAKNCJ010000002.1"/>
</dbReference>
<gene>
    <name evidence="3" type="ORF">Bequi_07595</name>
</gene>
<reference evidence="3" key="1">
    <citation type="submission" date="2022-02" db="EMBL/GenBank/DDBJ databases">
        <authorList>
            <person name="Lee M."/>
            <person name="Kim S.-J."/>
            <person name="Jung M.-Y."/>
        </authorList>
    </citation>
    <scope>NUCLEOTIDE SEQUENCE</scope>
    <source>
        <strain evidence="3">JHP9</strain>
    </source>
</reference>
<keyword evidence="2" id="KW-0808">Transferase</keyword>
<dbReference type="Proteomes" id="UP001203761">
    <property type="component" value="Unassembled WGS sequence"/>
</dbReference>
<evidence type="ECO:0000256" key="1">
    <source>
        <dbReference type="ARBA" id="ARBA00022676"/>
    </source>
</evidence>
<proteinExistence type="predicted"/>
<sequence>MRGRNVVERTVRRGDRIVFRPPAGTRFGNLLNLWLQADIASRSGRPGFVLHSASMHPFLEEFPRLQELTIRPQDVRFNDEREWDHSRQFYQRFGTDFEADDLDRFLRDRILPGLSAAPQDELLVNIRRGDYYSVARFRADLGMDIPAYLAAALEAAPALPRIRVVSDDPEWCRSALGAMLSGHCESVEYDPQDAIANFRAIAGHRAVIGTNSTFTYWGAYAATAMFEDARIIMPSFFARHLPEGRAFQLDPRWTVIETADADRPG</sequence>
<organism evidence="3 4">
    <name type="scientific">Brachybacterium equifaecis</name>
    <dbReference type="NCBI Taxonomy" id="2910770"/>
    <lineage>
        <taxon>Bacteria</taxon>
        <taxon>Bacillati</taxon>
        <taxon>Actinomycetota</taxon>
        <taxon>Actinomycetes</taxon>
        <taxon>Micrococcales</taxon>
        <taxon>Dermabacteraceae</taxon>
        <taxon>Brachybacterium</taxon>
    </lineage>
</organism>
<keyword evidence="1" id="KW-0328">Glycosyltransferase</keyword>
<evidence type="ECO:0000256" key="2">
    <source>
        <dbReference type="ARBA" id="ARBA00022679"/>
    </source>
</evidence>
<protein>
    <submittedName>
        <fullName evidence="3">Alpha-1,2-fucosyltransferase</fullName>
    </submittedName>
</protein>